<accession>A0A285UYD2</accession>
<dbReference type="PANTHER" id="PTHR39664:SF2">
    <property type="entry name" value="NUCLEIC ACID-BINDING PROTEIN, CONTAINING PIN DOMAIN-RELATED"/>
    <property type="match status" value="1"/>
</dbReference>
<gene>
    <name evidence="2" type="ORF">SAMN05892877_12451</name>
</gene>
<dbReference type="SUPFAM" id="SSF88723">
    <property type="entry name" value="PIN domain-like"/>
    <property type="match status" value="1"/>
</dbReference>
<protein>
    <submittedName>
        <fullName evidence="2">Predicted nucleic-acid-binding protein</fullName>
    </submittedName>
</protein>
<proteinExistence type="predicted"/>
<sequence length="140" mass="15302">MRVSWPKQSADMLAIDTNLVIRYLTNDHPKQSPRARALIDGEAVFVAVTVMLEVEWVLRSTYEYRPADVARAMRSFAGLPTVTVEDGAVVATALDLAERGMDFADALHLGKAAHCSGMASFDRKFVKAAKAAGYNTVREA</sequence>
<dbReference type="Pfam" id="PF01850">
    <property type="entry name" value="PIN"/>
    <property type="match status" value="1"/>
</dbReference>
<organism evidence="2 3">
    <name type="scientific">Rhizobium subbaraonis</name>
    <dbReference type="NCBI Taxonomy" id="908946"/>
    <lineage>
        <taxon>Bacteria</taxon>
        <taxon>Pseudomonadati</taxon>
        <taxon>Pseudomonadota</taxon>
        <taxon>Alphaproteobacteria</taxon>
        <taxon>Hyphomicrobiales</taxon>
        <taxon>Rhizobiaceae</taxon>
        <taxon>Rhizobium/Agrobacterium group</taxon>
        <taxon>Rhizobium</taxon>
    </lineage>
</organism>
<dbReference type="AlphaFoldDB" id="A0A285UYD2"/>
<dbReference type="InterPro" id="IPR002716">
    <property type="entry name" value="PIN_dom"/>
</dbReference>
<name>A0A285UYD2_9HYPH</name>
<keyword evidence="3" id="KW-1185">Reference proteome</keyword>
<feature type="domain" description="PIN" evidence="1">
    <location>
        <begin position="15"/>
        <end position="130"/>
    </location>
</feature>
<dbReference type="Proteomes" id="UP000219167">
    <property type="component" value="Unassembled WGS sequence"/>
</dbReference>
<dbReference type="PANTHER" id="PTHR39664">
    <property type="match status" value="1"/>
</dbReference>
<evidence type="ECO:0000313" key="3">
    <source>
        <dbReference type="Proteomes" id="UP000219167"/>
    </source>
</evidence>
<evidence type="ECO:0000259" key="1">
    <source>
        <dbReference type="Pfam" id="PF01850"/>
    </source>
</evidence>
<dbReference type="Gene3D" id="3.40.50.1010">
    <property type="entry name" value="5'-nuclease"/>
    <property type="match status" value="1"/>
</dbReference>
<dbReference type="EMBL" id="OBQD01000024">
    <property type="protein sequence ID" value="SOC46803.1"/>
    <property type="molecule type" value="Genomic_DNA"/>
</dbReference>
<dbReference type="InterPro" id="IPR029060">
    <property type="entry name" value="PIN-like_dom_sf"/>
</dbReference>
<reference evidence="2 3" key="1">
    <citation type="submission" date="2017-08" db="EMBL/GenBank/DDBJ databases">
        <authorList>
            <person name="de Groot N.N."/>
        </authorList>
    </citation>
    <scope>NUCLEOTIDE SEQUENCE [LARGE SCALE GENOMIC DNA]</scope>
    <source>
        <strain evidence="2 3">JC85</strain>
    </source>
</reference>
<evidence type="ECO:0000313" key="2">
    <source>
        <dbReference type="EMBL" id="SOC46803.1"/>
    </source>
</evidence>
<dbReference type="CDD" id="cd18683">
    <property type="entry name" value="PIN_VapC-like"/>
    <property type="match status" value="1"/>
</dbReference>